<gene>
    <name evidence="1" type="ORF">QE152_g25601</name>
</gene>
<sequence length="90" mass="10179">MKCLAKVRLGADSKRLWKIYQVLVRSHIDLCGVLTPFKQDKTGCLATNSECGTKTGPWTHVFNPSKCTACRSMSLAHQIQDRPFSNQFYD</sequence>
<organism evidence="1 2">
    <name type="scientific">Popillia japonica</name>
    <name type="common">Japanese beetle</name>
    <dbReference type="NCBI Taxonomy" id="7064"/>
    <lineage>
        <taxon>Eukaryota</taxon>
        <taxon>Metazoa</taxon>
        <taxon>Ecdysozoa</taxon>
        <taxon>Arthropoda</taxon>
        <taxon>Hexapoda</taxon>
        <taxon>Insecta</taxon>
        <taxon>Pterygota</taxon>
        <taxon>Neoptera</taxon>
        <taxon>Endopterygota</taxon>
        <taxon>Coleoptera</taxon>
        <taxon>Polyphaga</taxon>
        <taxon>Scarabaeiformia</taxon>
        <taxon>Scarabaeidae</taxon>
        <taxon>Rutelinae</taxon>
        <taxon>Popillia</taxon>
    </lineage>
</organism>
<dbReference type="EMBL" id="JASPKY010000283">
    <property type="protein sequence ID" value="KAK9711248.1"/>
    <property type="molecule type" value="Genomic_DNA"/>
</dbReference>
<comment type="caution">
    <text evidence="1">The sequence shown here is derived from an EMBL/GenBank/DDBJ whole genome shotgun (WGS) entry which is preliminary data.</text>
</comment>
<name>A0AAW1K172_POPJA</name>
<proteinExistence type="predicted"/>
<keyword evidence="2" id="KW-1185">Reference proteome</keyword>
<evidence type="ECO:0000313" key="1">
    <source>
        <dbReference type="EMBL" id="KAK9711248.1"/>
    </source>
</evidence>
<reference evidence="1 2" key="1">
    <citation type="journal article" date="2024" name="BMC Genomics">
        <title>De novo assembly and annotation of Popillia japonica's genome with initial clues to its potential as an invasive pest.</title>
        <authorList>
            <person name="Cucini C."/>
            <person name="Boschi S."/>
            <person name="Funari R."/>
            <person name="Cardaioli E."/>
            <person name="Iannotti N."/>
            <person name="Marturano G."/>
            <person name="Paoli F."/>
            <person name="Bruttini M."/>
            <person name="Carapelli A."/>
            <person name="Frati F."/>
            <person name="Nardi F."/>
        </authorList>
    </citation>
    <scope>NUCLEOTIDE SEQUENCE [LARGE SCALE GENOMIC DNA]</scope>
    <source>
        <strain evidence="1">DMR45628</strain>
    </source>
</reference>
<dbReference type="AlphaFoldDB" id="A0AAW1K172"/>
<evidence type="ECO:0000313" key="2">
    <source>
        <dbReference type="Proteomes" id="UP001458880"/>
    </source>
</evidence>
<accession>A0AAW1K172</accession>
<protein>
    <submittedName>
        <fullName evidence="1">Uncharacterized protein</fullName>
    </submittedName>
</protein>
<dbReference type="Proteomes" id="UP001458880">
    <property type="component" value="Unassembled WGS sequence"/>
</dbReference>